<dbReference type="InterPro" id="IPR036388">
    <property type="entry name" value="WH-like_DNA-bd_sf"/>
</dbReference>
<dbReference type="GO" id="GO:0003700">
    <property type="term" value="F:DNA-binding transcription factor activity"/>
    <property type="evidence" value="ECO:0007669"/>
    <property type="project" value="InterPro"/>
</dbReference>
<dbReference type="RefSeq" id="WP_087551812.1">
    <property type="nucleotide sequence ID" value="NZ_CP033133.1"/>
</dbReference>
<evidence type="ECO:0000256" key="3">
    <source>
        <dbReference type="ARBA" id="ARBA00023125"/>
    </source>
</evidence>
<dbReference type="GO" id="GO:0043565">
    <property type="term" value="F:sequence-specific DNA binding"/>
    <property type="evidence" value="ECO:0007669"/>
    <property type="project" value="TreeGrafter"/>
</dbReference>
<gene>
    <name evidence="6" type="ORF">CDG68_13035</name>
</gene>
<dbReference type="InterPro" id="IPR036390">
    <property type="entry name" value="WH_DNA-bd_sf"/>
</dbReference>
<feature type="domain" description="HTH lysR-type" evidence="5">
    <location>
        <begin position="6"/>
        <end position="63"/>
    </location>
</feature>
<dbReference type="InterPro" id="IPR058163">
    <property type="entry name" value="LysR-type_TF_proteobact-type"/>
</dbReference>
<evidence type="ECO:0000259" key="5">
    <source>
        <dbReference type="PROSITE" id="PS50931"/>
    </source>
</evidence>
<dbReference type="Pfam" id="PF00126">
    <property type="entry name" value="HTH_1"/>
    <property type="match status" value="1"/>
</dbReference>
<dbReference type="InterPro" id="IPR005119">
    <property type="entry name" value="LysR_subst-bd"/>
</dbReference>
<evidence type="ECO:0000256" key="2">
    <source>
        <dbReference type="ARBA" id="ARBA00023015"/>
    </source>
</evidence>
<organism evidence="6 7">
    <name type="scientific">Acinetobacter wuhouensis</name>
    <dbReference type="NCBI Taxonomy" id="1879050"/>
    <lineage>
        <taxon>Bacteria</taxon>
        <taxon>Pseudomonadati</taxon>
        <taxon>Pseudomonadota</taxon>
        <taxon>Gammaproteobacteria</taxon>
        <taxon>Moraxellales</taxon>
        <taxon>Moraxellaceae</taxon>
        <taxon>Acinetobacter</taxon>
    </lineage>
</organism>
<name>A0A3G2T2M1_9GAMM</name>
<dbReference type="PANTHER" id="PTHR30537">
    <property type="entry name" value="HTH-TYPE TRANSCRIPTIONAL REGULATOR"/>
    <property type="match status" value="1"/>
</dbReference>
<proteinExistence type="inferred from homology"/>
<reference evidence="6 7" key="1">
    <citation type="submission" date="2018-10" db="EMBL/GenBank/DDBJ databases">
        <title>The complete genome of Acinetobacter wuhouensis strain WCHAW010062.</title>
        <authorList>
            <person name="Hu Y."/>
            <person name="Long H."/>
            <person name="Feng Y."/>
            <person name="Zong Z."/>
        </authorList>
    </citation>
    <scope>NUCLEOTIDE SEQUENCE [LARGE SCALE GENOMIC DNA]</scope>
    <source>
        <strain evidence="6 7">WCHAW010062</strain>
    </source>
</reference>
<dbReference type="PANTHER" id="PTHR30537:SF26">
    <property type="entry name" value="GLYCINE CLEAVAGE SYSTEM TRANSCRIPTIONAL ACTIVATOR"/>
    <property type="match status" value="1"/>
</dbReference>
<evidence type="ECO:0000313" key="7">
    <source>
        <dbReference type="Proteomes" id="UP000279962"/>
    </source>
</evidence>
<dbReference type="SUPFAM" id="SSF53850">
    <property type="entry name" value="Periplasmic binding protein-like II"/>
    <property type="match status" value="1"/>
</dbReference>
<comment type="similarity">
    <text evidence="1">Belongs to the LysR transcriptional regulatory family.</text>
</comment>
<dbReference type="EMBL" id="CP033133">
    <property type="protein sequence ID" value="AYO54510.1"/>
    <property type="molecule type" value="Genomic_DNA"/>
</dbReference>
<dbReference type="GO" id="GO:0006351">
    <property type="term" value="P:DNA-templated transcription"/>
    <property type="evidence" value="ECO:0007669"/>
    <property type="project" value="TreeGrafter"/>
</dbReference>
<keyword evidence="4" id="KW-0804">Transcription</keyword>
<dbReference type="Pfam" id="PF03466">
    <property type="entry name" value="LysR_substrate"/>
    <property type="match status" value="1"/>
</dbReference>
<dbReference type="FunFam" id="1.10.10.10:FF:000038">
    <property type="entry name" value="Glycine cleavage system transcriptional activator"/>
    <property type="match status" value="1"/>
</dbReference>
<keyword evidence="2" id="KW-0805">Transcription regulation</keyword>
<accession>A0A3G2T2M1</accession>
<dbReference type="Gene3D" id="3.40.190.10">
    <property type="entry name" value="Periplasmic binding protein-like II"/>
    <property type="match status" value="2"/>
</dbReference>
<dbReference type="Proteomes" id="UP000279962">
    <property type="component" value="Chromosome"/>
</dbReference>
<evidence type="ECO:0000256" key="1">
    <source>
        <dbReference type="ARBA" id="ARBA00009437"/>
    </source>
</evidence>
<dbReference type="InterPro" id="IPR000847">
    <property type="entry name" value="LysR_HTH_N"/>
</dbReference>
<evidence type="ECO:0000313" key="6">
    <source>
        <dbReference type="EMBL" id="AYO54510.1"/>
    </source>
</evidence>
<protein>
    <submittedName>
        <fullName evidence="6">LysR family transcriptional regulator</fullName>
    </submittedName>
</protein>
<evidence type="ECO:0000256" key="4">
    <source>
        <dbReference type="ARBA" id="ARBA00023163"/>
    </source>
</evidence>
<sequence length="317" mass="36239">MRRMIPSLQSLICFEAAAKHLSYTFAAQELHLTQSAVSRQVQQLEEFLGLNLFNRTRHGVELTQAGEHYFKNIKSHLSGIEQSTLDVMSHKGLGGTLKIGVVPTFATRWLLPRLYKFNEIHPEITIHLETSTKPFLFSDHIFDAAIYTGTPAQVENWPNAKTHYLMNEDVVPVCSAELIFKHFPKLKGHSGELTRSLSAQEIARLPLLQQTTRPYIWKEWFEVSDLDHPFALDGQRHELFSMLAVAAIHHMGVALIPQKLLEKELRSGELIIASDIKLKGSRAYYFVYAEQQQSPLIAKFIEWLLTEVELSQNTFMK</sequence>
<dbReference type="SUPFAM" id="SSF46785">
    <property type="entry name" value="Winged helix' DNA-binding domain"/>
    <property type="match status" value="1"/>
</dbReference>
<keyword evidence="3" id="KW-0238">DNA-binding</keyword>
<dbReference type="PROSITE" id="PS50931">
    <property type="entry name" value="HTH_LYSR"/>
    <property type="match status" value="1"/>
</dbReference>
<dbReference type="AlphaFoldDB" id="A0A3G2T2M1"/>
<dbReference type="PRINTS" id="PR00039">
    <property type="entry name" value="HTHLYSR"/>
</dbReference>
<dbReference type="Gene3D" id="1.10.10.10">
    <property type="entry name" value="Winged helix-like DNA-binding domain superfamily/Winged helix DNA-binding domain"/>
    <property type="match status" value="1"/>
</dbReference>